<gene>
    <name evidence="2" type="ORF">DERYTH_LOCUS14765</name>
</gene>
<dbReference type="AlphaFoldDB" id="A0A9N9IA93"/>
<keyword evidence="3" id="KW-1185">Reference proteome</keyword>
<keyword evidence="1" id="KW-1133">Transmembrane helix</keyword>
<keyword evidence="1" id="KW-0472">Membrane</keyword>
<evidence type="ECO:0000313" key="2">
    <source>
        <dbReference type="EMBL" id="CAG8726611.1"/>
    </source>
</evidence>
<name>A0A9N9IA93_9GLOM</name>
<dbReference type="Gene3D" id="3.80.10.10">
    <property type="entry name" value="Ribonuclease Inhibitor"/>
    <property type="match status" value="2"/>
</dbReference>
<dbReference type="Proteomes" id="UP000789405">
    <property type="component" value="Unassembled WGS sequence"/>
</dbReference>
<dbReference type="OrthoDB" id="2333987at2759"/>
<evidence type="ECO:0000256" key="1">
    <source>
        <dbReference type="SAM" id="Phobius"/>
    </source>
</evidence>
<dbReference type="SUPFAM" id="SSF52047">
    <property type="entry name" value="RNI-like"/>
    <property type="match status" value="1"/>
</dbReference>
<evidence type="ECO:0000313" key="3">
    <source>
        <dbReference type="Proteomes" id="UP000789405"/>
    </source>
</evidence>
<sequence>MDQNFSPEHFETIFRSLPTDKDLHSCLLVNKYWAACAVPILWEAPFGISDSFTPSPKVIQTYLAFIPDRTTTNSNEKLSINKAPLFDYPSFLKEFSYDRFITAAVTNNCSKYTIIELLKILSIRDTKLRRFKIYDHLFSQYFNRNNRVASLVLPHFSECTSIFSSLTYFNCSYQWPVQKAQLFNSIANNCRYIKKIKVSVWHEDEGIALANLIRSQKHLKKFSLINSNIFASFPIQALVDQKWLNSVTFEDMHENRNLCDKEFFNYTICELNNDAINALAQCTNINKVKFKHCEGLNSPLFLPISYTFTNLISLEYSYGTYKINDRTTPIKLLSSLIEESCDTLKKIILDWHSDDHIDITQLIETIARRAINLEYLKIPLYTLEDLALIHQANNQLKKLELYILNRRINLYCILFLFANVPLKITGLLILFYAYINN</sequence>
<dbReference type="EMBL" id="CAJVPY010011384">
    <property type="protein sequence ID" value="CAG8726611.1"/>
    <property type="molecule type" value="Genomic_DNA"/>
</dbReference>
<organism evidence="2 3">
    <name type="scientific">Dentiscutata erythropus</name>
    <dbReference type="NCBI Taxonomy" id="1348616"/>
    <lineage>
        <taxon>Eukaryota</taxon>
        <taxon>Fungi</taxon>
        <taxon>Fungi incertae sedis</taxon>
        <taxon>Mucoromycota</taxon>
        <taxon>Glomeromycotina</taxon>
        <taxon>Glomeromycetes</taxon>
        <taxon>Diversisporales</taxon>
        <taxon>Gigasporaceae</taxon>
        <taxon>Dentiscutata</taxon>
    </lineage>
</organism>
<accession>A0A9N9IA93</accession>
<keyword evidence="1" id="KW-0812">Transmembrane</keyword>
<proteinExistence type="predicted"/>
<protein>
    <submittedName>
        <fullName evidence="2">20844_t:CDS:1</fullName>
    </submittedName>
</protein>
<reference evidence="2" key="1">
    <citation type="submission" date="2021-06" db="EMBL/GenBank/DDBJ databases">
        <authorList>
            <person name="Kallberg Y."/>
            <person name="Tangrot J."/>
            <person name="Rosling A."/>
        </authorList>
    </citation>
    <scope>NUCLEOTIDE SEQUENCE</scope>
    <source>
        <strain evidence="2">MA453B</strain>
    </source>
</reference>
<feature type="transmembrane region" description="Helical" evidence="1">
    <location>
        <begin position="408"/>
        <end position="435"/>
    </location>
</feature>
<comment type="caution">
    <text evidence="2">The sequence shown here is derived from an EMBL/GenBank/DDBJ whole genome shotgun (WGS) entry which is preliminary data.</text>
</comment>
<dbReference type="InterPro" id="IPR032675">
    <property type="entry name" value="LRR_dom_sf"/>
</dbReference>